<feature type="DNA-binding region" description="H-T-H motif" evidence="2">
    <location>
        <begin position="30"/>
        <end position="49"/>
    </location>
</feature>
<keyword evidence="1 2" id="KW-0238">DNA-binding</keyword>
<evidence type="ECO:0000256" key="2">
    <source>
        <dbReference type="PROSITE-ProRule" id="PRU00335"/>
    </source>
</evidence>
<dbReference type="GO" id="GO:0003677">
    <property type="term" value="F:DNA binding"/>
    <property type="evidence" value="ECO:0007669"/>
    <property type="project" value="UniProtKB-UniRule"/>
</dbReference>
<organism evidence="4 5">
    <name type="scientific">Desulfallas thermosapovorans DSM 6562</name>
    <dbReference type="NCBI Taxonomy" id="1121431"/>
    <lineage>
        <taxon>Bacteria</taxon>
        <taxon>Bacillati</taxon>
        <taxon>Bacillota</taxon>
        <taxon>Clostridia</taxon>
        <taxon>Eubacteriales</taxon>
        <taxon>Desulfallaceae</taxon>
        <taxon>Desulfallas</taxon>
    </lineage>
</organism>
<dbReference type="Proteomes" id="UP000323166">
    <property type="component" value="Unassembled WGS sequence"/>
</dbReference>
<dbReference type="InterPro" id="IPR036271">
    <property type="entry name" value="Tet_transcr_reg_TetR-rel_C_sf"/>
</dbReference>
<gene>
    <name evidence="4" type="ORF">LX24_02608</name>
</gene>
<feature type="domain" description="HTH tetR-type" evidence="3">
    <location>
        <begin position="7"/>
        <end position="67"/>
    </location>
</feature>
<accession>A0A5S4ZQD4</accession>
<comment type="caution">
    <text evidence="4">The sequence shown here is derived from an EMBL/GenBank/DDBJ whole genome shotgun (WGS) entry which is preliminary data.</text>
</comment>
<dbReference type="PRINTS" id="PR00455">
    <property type="entry name" value="HTHTETR"/>
</dbReference>
<dbReference type="Pfam" id="PF08359">
    <property type="entry name" value="TetR_C_4"/>
    <property type="match status" value="1"/>
</dbReference>
<evidence type="ECO:0000256" key="1">
    <source>
        <dbReference type="ARBA" id="ARBA00023125"/>
    </source>
</evidence>
<dbReference type="Pfam" id="PF00440">
    <property type="entry name" value="TetR_N"/>
    <property type="match status" value="1"/>
</dbReference>
<dbReference type="InterPro" id="IPR009057">
    <property type="entry name" value="Homeodomain-like_sf"/>
</dbReference>
<dbReference type="InterPro" id="IPR050624">
    <property type="entry name" value="HTH-type_Tx_Regulator"/>
</dbReference>
<dbReference type="EMBL" id="VNHM01000018">
    <property type="protein sequence ID" value="TYO93808.1"/>
    <property type="molecule type" value="Genomic_DNA"/>
</dbReference>
<evidence type="ECO:0000259" key="3">
    <source>
        <dbReference type="PROSITE" id="PS50977"/>
    </source>
</evidence>
<name>A0A5S4ZQD4_9FIRM</name>
<keyword evidence="5" id="KW-1185">Reference proteome</keyword>
<dbReference type="InterPro" id="IPR001647">
    <property type="entry name" value="HTH_TetR"/>
</dbReference>
<evidence type="ECO:0000313" key="4">
    <source>
        <dbReference type="EMBL" id="TYO93808.1"/>
    </source>
</evidence>
<dbReference type="Gene3D" id="1.10.10.60">
    <property type="entry name" value="Homeodomain-like"/>
    <property type="match status" value="1"/>
</dbReference>
<dbReference type="PROSITE" id="PS50977">
    <property type="entry name" value="HTH_TETR_2"/>
    <property type="match status" value="1"/>
</dbReference>
<sequence>MAAKRTGEKYYAIIEAAVKVIAENGYHNSQVSRIAREAGVADGTIYLYFKNKEDLLISLFRIKMGEFTAGARHELKDLKNPFIKLARLIHLHFNRLESDRNLALVVQIQLRQSENSIRKGIAAPLKLYFNIIEEIVVEGITSGAFRQDVNHKLARQMIFGTMDEVATSWVMSTHQYSLASQIEPVYYLLARALAQDGKIEPFSI</sequence>
<dbReference type="SUPFAM" id="SSF46689">
    <property type="entry name" value="Homeodomain-like"/>
    <property type="match status" value="1"/>
</dbReference>
<proteinExistence type="predicted"/>
<dbReference type="Gene3D" id="1.10.357.10">
    <property type="entry name" value="Tetracycline Repressor, domain 2"/>
    <property type="match status" value="1"/>
</dbReference>
<dbReference type="PANTHER" id="PTHR43479">
    <property type="entry name" value="ACREF/ENVCD OPERON REPRESSOR-RELATED"/>
    <property type="match status" value="1"/>
</dbReference>
<dbReference type="AlphaFoldDB" id="A0A5S4ZQD4"/>
<protein>
    <submittedName>
        <fullName evidence="4">TetR family transcriptional regulator</fullName>
    </submittedName>
</protein>
<dbReference type="SUPFAM" id="SSF48498">
    <property type="entry name" value="Tetracyclin repressor-like, C-terminal domain"/>
    <property type="match status" value="1"/>
</dbReference>
<dbReference type="RefSeq" id="WP_166512553.1">
    <property type="nucleotide sequence ID" value="NZ_VNHM01000018.1"/>
</dbReference>
<dbReference type="PANTHER" id="PTHR43479:SF11">
    <property type="entry name" value="ACREF_ENVCD OPERON REPRESSOR-RELATED"/>
    <property type="match status" value="1"/>
</dbReference>
<reference evidence="4 5" key="1">
    <citation type="submission" date="2019-07" db="EMBL/GenBank/DDBJ databases">
        <title>Genomic Encyclopedia of Type Strains, Phase I: the one thousand microbial genomes (KMG-I) project.</title>
        <authorList>
            <person name="Kyrpides N."/>
        </authorList>
    </citation>
    <scope>NUCLEOTIDE SEQUENCE [LARGE SCALE GENOMIC DNA]</scope>
    <source>
        <strain evidence="4 5">DSM 6562</strain>
    </source>
</reference>
<dbReference type="InterPro" id="IPR013570">
    <property type="entry name" value="Tscrpt_reg_YsiA_C"/>
</dbReference>
<evidence type="ECO:0000313" key="5">
    <source>
        <dbReference type="Proteomes" id="UP000323166"/>
    </source>
</evidence>